<evidence type="ECO:0000313" key="6">
    <source>
        <dbReference type="Proteomes" id="UP000199306"/>
    </source>
</evidence>
<dbReference type="PANTHER" id="PTHR47245">
    <property type="entry name" value="PEPTIDYLPROLYL ISOMERASE"/>
    <property type="match status" value="1"/>
</dbReference>
<reference evidence="5 6" key="1">
    <citation type="submission" date="2016-10" db="EMBL/GenBank/DDBJ databases">
        <authorList>
            <person name="de Groot N.N."/>
        </authorList>
    </citation>
    <scope>NUCLEOTIDE SEQUENCE [LARGE SCALE GENOMIC DNA]</scope>
    <source>
        <strain evidence="6">E92,LMG 26720,CCM 7988</strain>
    </source>
</reference>
<evidence type="ECO:0000259" key="4">
    <source>
        <dbReference type="PROSITE" id="PS51123"/>
    </source>
</evidence>
<organism evidence="5 6">
    <name type="scientific">Pseudarcicella hirudinis</name>
    <dbReference type="NCBI Taxonomy" id="1079859"/>
    <lineage>
        <taxon>Bacteria</taxon>
        <taxon>Pseudomonadati</taxon>
        <taxon>Bacteroidota</taxon>
        <taxon>Cytophagia</taxon>
        <taxon>Cytophagales</taxon>
        <taxon>Flectobacillaceae</taxon>
        <taxon>Pseudarcicella</taxon>
    </lineage>
</organism>
<dbReference type="EMBL" id="FOXH01000004">
    <property type="protein sequence ID" value="SFP59511.1"/>
    <property type="molecule type" value="Genomic_DNA"/>
</dbReference>
<sequence length="754" mass="86749">MLKVIVKLVLFTVFLIASVFQIKAQTEPFAVKIGNRAISSEELSQSYRKLVQSDSVNKNNQKDFLTNFVNFKLKIFAAERAGKDTTLAFREELNTYKKELALPFLTDKATIDKLVAEAYERMREEVNVSQILIKVPKNASPADTMAAYDQIKTLRMRIIRGETFEQIAKENSQDTQTAGKGGNLGYISSLKYTYAFENACYLTPKGEVSMPFRTDAGYHLVKVNDRRTNRGKVRLAYILISAGPKATEAEKEAAKKKIDEAYKYLKEGESFEGVCRVYSDDVNSKSRGGELKRWYFASDLEDALADVVFNLRNNGDYSAPVQTVLGWHIFRLIDKKAFMKFEEMASFIRQKVLADPNRSGIAKSTLVKRLKKENNFIEFESVRQEALDNFTKDRSGNEEFLAKTLFTINQKPSTVKEFYNYVLAEQKKYQRISGSVPLYSSKDWYNLFAENQNINYEEQNLEVKRPDFKDQIQEYREGILYLNVMEDNVIAKSLDSLNQYKYFKEHSGEYQYTNRILAKVITSDRKPTLEQAKLVLAKSPYPLNRRFPDVHFPKDDAGISEETKKALYELVVVMTKNIDYSVEISGHSDADEKSNISADRARNIVNYLINKGIQATRIIEKDEGNYKNASKTDKTKNQRVSVKFMSDSMEDVVKRFNAIKPGSLTAEEKFFKKGENEYTDEATWAIGQQSFDHKGRSVWIDVRKVEEARAKTFTEARGTVINDMQKNLEANWINQLRQQYPVQINEEEVRKIIN</sequence>
<dbReference type="PROSITE" id="PS50198">
    <property type="entry name" value="PPIC_PPIASE_2"/>
    <property type="match status" value="2"/>
</dbReference>
<feature type="domain" description="PpiC" evidence="3">
    <location>
        <begin position="123"/>
        <end position="225"/>
    </location>
</feature>
<dbReference type="InterPro" id="IPR006665">
    <property type="entry name" value="OmpA-like"/>
</dbReference>
<feature type="domain" description="OmpA-like" evidence="4">
    <location>
        <begin position="539"/>
        <end position="648"/>
    </location>
</feature>
<name>A0A1I5RMM8_9BACT</name>
<dbReference type="GO" id="GO:0003755">
    <property type="term" value="F:peptidyl-prolyl cis-trans isomerase activity"/>
    <property type="evidence" value="ECO:0007669"/>
    <property type="project" value="UniProtKB-KW"/>
</dbReference>
<keyword evidence="1" id="KW-0697">Rotamase</keyword>
<dbReference type="AlphaFoldDB" id="A0A1I5RMM8"/>
<dbReference type="STRING" id="1079859.SAMN04515674_104143"/>
<dbReference type="Proteomes" id="UP000199306">
    <property type="component" value="Unassembled WGS sequence"/>
</dbReference>
<dbReference type="SUPFAM" id="SSF103088">
    <property type="entry name" value="OmpA-like"/>
    <property type="match status" value="1"/>
</dbReference>
<evidence type="ECO:0000256" key="1">
    <source>
        <dbReference type="PROSITE-ProRule" id="PRU00278"/>
    </source>
</evidence>
<dbReference type="InterPro" id="IPR000297">
    <property type="entry name" value="PPIase_PpiC"/>
</dbReference>
<dbReference type="Pfam" id="PF00691">
    <property type="entry name" value="OmpA"/>
    <property type="match status" value="1"/>
</dbReference>
<feature type="domain" description="PpiC" evidence="3">
    <location>
        <begin position="230"/>
        <end position="334"/>
    </location>
</feature>
<dbReference type="CDD" id="cd07185">
    <property type="entry name" value="OmpA_C-like"/>
    <property type="match status" value="1"/>
</dbReference>
<dbReference type="PROSITE" id="PS51123">
    <property type="entry name" value="OMPA_2"/>
    <property type="match status" value="1"/>
</dbReference>
<accession>A0A1I5RMM8</accession>
<keyword evidence="1 5" id="KW-0413">Isomerase</keyword>
<dbReference type="PANTHER" id="PTHR47245:SF2">
    <property type="entry name" value="PEPTIDYL-PROLYL CIS-TRANS ISOMERASE HP_0175-RELATED"/>
    <property type="match status" value="1"/>
</dbReference>
<dbReference type="SUPFAM" id="SSF54534">
    <property type="entry name" value="FKBP-like"/>
    <property type="match status" value="2"/>
</dbReference>
<dbReference type="GO" id="GO:0016020">
    <property type="term" value="C:membrane"/>
    <property type="evidence" value="ECO:0007669"/>
    <property type="project" value="UniProtKB-UniRule"/>
</dbReference>
<keyword evidence="2" id="KW-0472">Membrane</keyword>
<evidence type="ECO:0000313" key="5">
    <source>
        <dbReference type="EMBL" id="SFP59511.1"/>
    </source>
</evidence>
<dbReference type="Gene3D" id="3.30.1330.60">
    <property type="entry name" value="OmpA-like domain"/>
    <property type="match status" value="1"/>
</dbReference>
<evidence type="ECO:0000259" key="3">
    <source>
        <dbReference type="PROSITE" id="PS50198"/>
    </source>
</evidence>
<protein>
    <submittedName>
        <fullName evidence="5">Peptidyl-prolyl cis-trans isomerase SurA</fullName>
    </submittedName>
</protein>
<evidence type="ECO:0000256" key="2">
    <source>
        <dbReference type="PROSITE-ProRule" id="PRU00473"/>
    </source>
</evidence>
<dbReference type="RefSeq" id="WP_177219342.1">
    <property type="nucleotide sequence ID" value="NZ_FOXH01000004.1"/>
</dbReference>
<dbReference type="InterPro" id="IPR050245">
    <property type="entry name" value="PrsA_foldase"/>
</dbReference>
<keyword evidence="6" id="KW-1185">Reference proteome</keyword>
<dbReference type="InterPro" id="IPR046357">
    <property type="entry name" value="PPIase_dom_sf"/>
</dbReference>
<dbReference type="Pfam" id="PF00639">
    <property type="entry name" value="Rotamase"/>
    <property type="match status" value="2"/>
</dbReference>
<dbReference type="Gene3D" id="3.10.50.40">
    <property type="match status" value="2"/>
</dbReference>
<gene>
    <name evidence="5" type="ORF">SAMN04515674_104143</name>
</gene>
<proteinExistence type="predicted"/>
<dbReference type="InterPro" id="IPR036737">
    <property type="entry name" value="OmpA-like_sf"/>
</dbReference>